<gene>
    <name evidence="1" type="ORF">QR98_0041830</name>
</gene>
<dbReference type="VEuPathDB" id="VectorBase:SSCA004511"/>
<dbReference type="Proteomes" id="UP000616769">
    <property type="component" value="Unassembled WGS sequence"/>
</dbReference>
<dbReference type="EMBL" id="JXLN01010434">
    <property type="protein sequence ID" value="KPM05714.1"/>
    <property type="molecule type" value="Genomic_DNA"/>
</dbReference>
<evidence type="ECO:0000313" key="1">
    <source>
        <dbReference type="EMBL" id="KPM05714.1"/>
    </source>
</evidence>
<organism evidence="1 2">
    <name type="scientific">Sarcoptes scabiei</name>
    <name type="common">Itch mite</name>
    <name type="synonym">Acarus scabiei</name>
    <dbReference type="NCBI Taxonomy" id="52283"/>
    <lineage>
        <taxon>Eukaryota</taxon>
        <taxon>Metazoa</taxon>
        <taxon>Ecdysozoa</taxon>
        <taxon>Arthropoda</taxon>
        <taxon>Chelicerata</taxon>
        <taxon>Arachnida</taxon>
        <taxon>Acari</taxon>
        <taxon>Acariformes</taxon>
        <taxon>Sarcoptiformes</taxon>
        <taxon>Astigmata</taxon>
        <taxon>Psoroptidia</taxon>
        <taxon>Sarcoptoidea</taxon>
        <taxon>Sarcoptidae</taxon>
        <taxon>Sarcoptinae</taxon>
        <taxon>Sarcoptes</taxon>
    </lineage>
</organism>
<dbReference type="AlphaFoldDB" id="A0A132A467"/>
<evidence type="ECO:0000313" key="2">
    <source>
        <dbReference type="Proteomes" id="UP000616769"/>
    </source>
</evidence>
<protein>
    <submittedName>
        <fullName evidence="1">Uncharacterized protein</fullName>
    </submittedName>
</protein>
<sequence length="80" mass="8757">MRSLIGYKDSGQEVSEDVRGVIIIGDIGGTNLIKDYHFGSFSPSLNEITSEFICFVFGDLSAPNFQNDSIIKSTTIDDYG</sequence>
<accession>A0A132A467</accession>
<proteinExistence type="predicted"/>
<comment type="caution">
    <text evidence="1">The sequence shown here is derived from an EMBL/GenBank/DDBJ whole genome shotgun (WGS) entry which is preliminary data.</text>
</comment>
<reference evidence="1 2" key="1">
    <citation type="journal article" date="2015" name="Parasit. Vectors">
        <title>Draft genome of the scabies mite.</title>
        <authorList>
            <person name="Rider S.D.Jr."/>
            <person name="Morgan M.S."/>
            <person name="Arlian L.G."/>
        </authorList>
    </citation>
    <scope>NUCLEOTIDE SEQUENCE [LARGE SCALE GENOMIC DNA]</scope>
    <source>
        <strain evidence="1">Arlian Lab</strain>
    </source>
</reference>
<name>A0A132A467_SARSC</name>